<dbReference type="SMART" id="SM01037">
    <property type="entry name" value="Bet_v_1"/>
    <property type="match status" value="1"/>
</dbReference>
<dbReference type="Proteomes" id="UP001237642">
    <property type="component" value="Unassembled WGS sequence"/>
</dbReference>
<protein>
    <submittedName>
        <fullName evidence="2">MLP-like protein 34-like</fullName>
    </submittedName>
</protein>
<accession>A0AAD8MQ05</accession>
<dbReference type="GO" id="GO:0006952">
    <property type="term" value="P:defense response"/>
    <property type="evidence" value="ECO:0007669"/>
    <property type="project" value="InterPro"/>
</dbReference>
<name>A0AAD8MQ05_9APIA</name>
<evidence type="ECO:0000259" key="1">
    <source>
        <dbReference type="SMART" id="SM01037"/>
    </source>
</evidence>
<dbReference type="InterPro" id="IPR051761">
    <property type="entry name" value="MLP-like_ligand-binding"/>
</dbReference>
<sequence>MAGKLVSQTKLKSSAGDAFHDLFRHKPHHISNISPQSIQNCDLHDGEWGSEGSIISWNYVHDGKDKFAKDVIENLDEEKKSITFRVIEGDLLETYKNFKAICHVDKEGEDSLVTWTFEYEKLHENVDDPHTLMDFIVGVTKDIESHHHLHQ</sequence>
<keyword evidence="3" id="KW-1185">Reference proteome</keyword>
<dbReference type="Gene3D" id="3.30.530.20">
    <property type="match status" value="1"/>
</dbReference>
<gene>
    <name evidence="2" type="ORF">POM88_027506</name>
</gene>
<reference evidence="2" key="2">
    <citation type="submission" date="2023-05" db="EMBL/GenBank/DDBJ databases">
        <authorList>
            <person name="Schelkunov M.I."/>
        </authorList>
    </citation>
    <scope>NUCLEOTIDE SEQUENCE</scope>
    <source>
        <strain evidence="2">Hsosn_3</strain>
        <tissue evidence="2">Leaf</tissue>
    </source>
</reference>
<dbReference type="AlphaFoldDB" id="A0AAD8MQ05"/>
<dbReference type="SUPFAM" id="SSF55961">
    <property type="entry name" value="Bet v1-like"/>
    <property type="match status" value="1"/>
</dbReference>
<dbReference type="InterPro" id="IPR023393">
    <property type="entry name" value="START-like_dom_sf"/>
</dbReference>
<evidence type="ECO:0000313" key="3">
    <source>
        <dbReference type="Proteomes" id="UP001237642"/>
    </source>
</evidence>
<feature type="domain" description="Bet v I/Major latex protein" evidence="1">
    <location>
        <begin position="1"/>
        <end position="151"/>
    </location>
</feature>
<dbReference type="PANTHER" id="PTHR31907">
    <property type="entry name" value="MLP-LIKE PROTEIN 423"/>
    <property type="match status" value="1"/>
</dbReference>
<dbReference type="InterPro" id="IPR000916">
    <property type="entry name" value="Bet_v_I/MLP"/>
</dbReference>
<evidence type="ECO:0000313" key="2">
    <source>
        <dbReference type="EMBL" id="KAK1380762.1"/>
    </source>
</evidence>
<dbReference type="CDD" id="cd07816">
    <property type="entry name" value="Bet_v1-like"/>
    <property type="match status" value="1"/>
</dbReference>
<comment type="caution">
    <text evidence="2">The sequence shown here is derived from an EMBL/GenBank/DDBJ whole genome shotgun (WGS) entry which is preliminary data.</text>
</comment>
<dbReference type="EMBL" id="JAUIZM010000006">
    <property type="protein sequence ID" value="KAK1380762.1"/>
    <property type="molecule type" value="Genomic_DNA"/>
</dbReference>
<organism evidence="2 3">
    <name type="scientific">Heracleum sosnowskyi</name>
    <dbReference type="NCBI Taxonomy" id="360622"/>
    <lineage>
        <taxon>Eukaryota</taxon>
        <taxon>Viridiplantae</taxon>
        <taxon>Streptophyta</taxon>
        <taxon>Embryophyta</taxon>
        <taxon>Tracheophyta</taxon>
        <taxon>Spermatophyta</taxon>
        <taxon>Magnoliopsida</taxon>
        <taxon>eudicotyledons</taxon>
        <taxon>Gunneridae</taxon>
        <taxon>Pentapetalae</taxon>
        <taxon>asterids</taxon>
        <taxon>campanulids</taxon>
        <taxon>Apiales</taxon>
        <taxon>Apiaceae</taxon>
        <taxon>Apioideae</taxon>
        <taxon>apioid superclade</taxon>
        <taxon>Tordylieae</taxon>
        <taxon>Tordyliinae</taxon>
        <taxon>Heracleum</taxon>
    </lineage>
</organism>
<dbReference type="Pfam" id="PF00407">
    <property type="entry name" value="Bet_v_1"/>
    <property type="match status" value="1"/>
</dbReference>
<proteinExistence type="predicted"/>
<reference evidence="2" key="1">
    <citation type="submission" date="2023-02" db="EMBL/GenBank/DDBJ databases">
        <title>Genome of toxic invasive species Heracleum sosnowskyi carries increased number of genes despite the absence of recent whole-genome duplications.</title>
        <authorList>
            <person name="Schelkunov M."/>
            <person name="Shtratnikova V."/>
            <person name="Makarenko M."/>
            <person name="Klepikova A."/>
            <person name="Omelchenko D."/>
            <person name="Novikova G."/>
            <person name="Obukhova E."/>
            <person name="Bogdanov V."/>
            <person name="Penin A."/>
            <person name="Logacheva M."/>
        </authorList>
    </citation>
    <scope>NUCLEOTIDE SEQUENCE</scope>
    <source>
        <strain evidence="2">Hsosn_3</strain>
        <tissue evidence="2">Leaf</tissue>
    </source>
</reference>